<name>A0ABN1JIP8_9FLAO</name>
<accession>A0ABN1JIP8</accession>
<keyword evidence="2 4" id="KW-0479">Metal-binding</keyword>
<evidence type="ECO:0000256" key="1">
    <source>
        <dbReference type="ARBA" id="ARBA00022617"/>
    </source>
</evidence>
<feature type="domain" description="Cytochrome c" evidence="6">
    <location>
        <begin position="57"/>
        <end position="145"/>
    </location>
</feature>
<dbReference type="RefSeq" id="WP_343796437.1">
    <property type="nucleotide sequence ID" value="NZ_BAAAGF010000001.1"/>
</dbReference>
<evidence type="ECO:0000313" key="7">
    <source>
        <dbReference type="EMBL" id="GAA0740623.1"/>
    </source>
</evidence>
<comment type="caution">
    <text evidence="7">The sequence shown here is derived from an EMBL/GenBank/DDBJ whole genome shotgun (WGS) entry which is preliminary data.</text>
</comment>
<keyword evidence="5" id="KW-0472">Membrane</keyword>
<evidence type="ECO:0000256" key="3">
    <source>
        <dbReference type="ARBA" id="ARBA00023004"/>
    </source>
</evidence>
<evidence type="ECO:0000256" key="4">
    <source>
        <dbReference type="PROSITE-ProRule" id="PRU00433"/>
    </source>
</evidence>
<sequence>MNNPRKLILKIITASCVVLALSIGVFIFVIKKNGITEFDSIINDDKQAVVKIKQTSPEFKLGESIFMQDCKKCHVSKEMNHNYIEGVVENVGISYLKLYLTKQDSLLKAKDKYALELKEMWGNNGTIHKFNYTEDELDVLIEYLK</sequence>
<reference evidence="7 8" key="1">
    <citation type="journal article" date="2019" name="Int. J. Syst. Evol. Microbiol.">
        <title>The Global Catalogue of Microorganisms (GCM) 10K type strain sequencing project: providing services to taxonomists for standard genome sequencing and annotation.</title>
        <authorList>
            <consortium name="The Broad Institute Genomics Platform"/>
            <consortium name="The Broad Institute Genome Sequencing Center for Infectious Disease"/>
            <person name="Wu L."/>
            <person name="Ma J."/>
        </authorList>
    </citation>
    <scope>NUCLEOTIDE SEQUENCE [LARGE SCALE GENOMIC DNA]</scope>
    <source>
        <strain evidence="7 8">JCM 15976</strain>
    </source>
</reference>
<gene>
    <name evidence="7" type="ORF">GCM10009431_10970</name>
</gene>
<dbReference type="InterPro" id="IPR009056">
    <property type="entry name" value="Cyt_c-like_dom"/>
</dbReference>
<proteinExistence type="predicted"/>
<keyword evidence="1 4" id="KW-0349">Heme</keyword>
<organism evidence="7 8">
    <name type="scientific">Gaetbulibacter jejuensis</name>
    <dbReference type="NCBI Taxonomy" id="584607"/>
    <lineage>
        <taxon>Bacteria</taxon>
        <taxon>Pseudomonadati</taxon>
        <taxon>Bacteroidota</taxon>
        <taxon>Flavobacteriia</taxon>
        <taxon>Flavobacteriales</taxon>
        <taxon>Flavobacteriaceae</taxon>
        <taxon>Gaetbulibacter</taxon>
    </lineage>
</organism>
<evidence type="ECO:0000256" key="2">
    <source>
        <dbReference type="ARBA" id="ARBA00022723"/>
    </source>
</evidence>
<dbReference type="InterPro" id="IPR036909">
    <property type="entry name" value="Cyt_c-like_dom_sf"/>
</dbReference>
<dbReference type="Proteomes" id="UP001500736">
    <property type="component" value="Unassembled WGS sequence"/>
</dbReference>
<keyword evidence="5" id="KW-0812">Transmembrane</keyword>
<dbReference type="Gene3D" id="1.10.760.10">
    <property type="entry name" value="Cytochrome c-like domain"/>
    <property type="match status" value="1"/>
</dbReference>
<dbReference type="Pfam" id="PF00034">
    <property type="entry name" value="Cytochrom_C"/>
    <property type="match status" value="1"/>
</dbReference>
<keyword evidence="5" id="KW-1133">Transmembrane helix</keyword>
<dbReference type="SUPFAM" id="SSF46626">
    <property type="entry name" value="Cytochrome c"/>
    <property type="match status" value="1"/>
</dbReference>
<evidence type="ECO:0000313" key="8">
    <source>
        <dbReference type="Proteomes" id="UP001500736"/>
    </source>
</evidence>
<protein>
    <recommendedName>
        <fullName evidence="6">Cytochrome c domain-containing protein</fullName>
    </recommendedName>
</protein>
<evidence type="ECO:0000259" key="6">
    <source>
        <dbReference type="PROSITE" id="PS51007"/>
    </source>
</evidence>
<keyword evidence="8" id="KW-1185">Reference proteome</keyword>
<dbReference type="PROSITE" id="PS51007">
    <property type="entry name" value="CYTC"/>
    <property type="match status" value="1"/>
</dbReference>
<feature type="transmembrane region" description="Helical" evidence="5">
    <location>
        <begin position="7"/>
        <end position="30"/>
    </location>
</feature>
<keyword evidence="3 4" id="KW-0408">Iron</keyword>
<dbReference type="EMBL" id="BAAAGF010000001">
    <property type="protein sequence ID" value="GAA0740623.1"/>
    <property type="molecule type" value="Genomic_DNA"/>
</dbReference>
<evidence type="ECO:0000256" key="5">
    <source>
        <dbReference type="SAM" id="Phobius"/>
    </source>
</evidence>